<dbReference type="SUPFAM" id="SSF46785">
    <property type="entry name" value="Winged helix' DNA-binding domain"/>
    <property type="match status" value="1"/>
</dbReference>
<evidence type="ECO:0000259" key="1">
    <source>
        <dbReference type="PROSITE" id="PS50987"/>
    </source>
</evidence>
<protein>
    <submittedName>
        <fullName evidence="2">ArsR family transcriptional regulator</fullName>
    </submittedName>
</protein>
<dbReference type="PRINTS" id="PR00778">
    <property type="entry name" value="HTHARSR"/>
</dbReference>
<reference evidence="2 3" key="1">
    <citation type="submission" date="2018-07" db="EMBL/GenBank/DDBJ databases">
        <authorList>
            <person name="Zhang Y."/>
            <person name="Wang L."/>
            <person name="Ma S."/>
        </authorList>
    </citation>
    <scope>NUCLEOTIDE SEQUENCE [LARGE SCALE GENOMIC DNA]</scope>
    <source>
        <strain evidence="2 3">4-2</strain>
    </source>
</reference>
<evidence type="ECO:0000313" key="3">
    <source>
        <dbReference type="Proteomes" id="UP000273516"/>
    </source>
</evidence>
<keyword evidence="3" id="KW-1185">Reference proteome</keyword>
<dbReference type="PANTHER" id="PTHR38600:SF2">
    <property type="entry name" value="SLL0088 PROTEIN"/>
    <property type="match status" value="1"/>
</dbReference>
<dbReference type="SMART" id="SM00418">
    <property type="entry name" value="HTH_ARSR"/>
    <property type="match status" value="1"/>
</dbReference>
<proteinExistence type="predicted"/>
<evidence type="ECO:0000313" key="2">
    <source>
        <dbReference type="EMBL" id="RMC33922.1"/>
    </source>
</evidence>
<feature type="domain" description="HTH arsR-type" evidence="1">
    <location>
        <begin position="1"/>
        <end position="94"/>
    </location>
</feature>
<dbReference type="NCBIfam" id="NF033788">
    <property type="entry name" value="HTH_metalloreg"/>
    <property type="match status" value="1"/>
</dbReference>
<dbReference type="AlphaFoldDB" id="A0A3M0M827"/>
<dbReference type="Proteomes" id="UP000273516">
    <property type="component" value="Unassembled WGS sequence"/>
</dbReference>
<dbReference type="InterPro" id="IPR036390">
    <property type="entry name" value="WH_DNA-bd_sf"/>
</dbReference>
<comment type="caution">
    <text evidence="2">The sequence shown here is derived from an EMBL/GenBank/DDBJ whole genome shotgun (WGS) entry which is preliminary data.</text>
</comment>
<organism evidence="2 3">
    <name type="scientific">Paracoccus alkanivorans</name>
    <dbReference type="NCBI Taxonomy" id="2116655"/>
    <lineage>
        <taxon>Bacteria</taxon>
        <taxon>Pseudomonadati</taxon>
        <taxon>Pseudomonadota</taxon>
        <taxon>Alphaproteobacteria</taxon>
        <taxon>Rhodobacterales</taxon>
        <taxon>Paracoccaceae</taxon>
        <taxon>Paracoccus</taxon>
    </lineage>
</organism>
<dbReference type="InterPro" id="IPR001845">
    <property type="entry name" value="HTH_ArsR_DNA-bd_dom"/>
</dbReference>
<dbReference type="EMBL" id="QOKZ01000006">
    <property type="protein sequence ID" value="RMC33922.1"/>
    <property type="molecule type" value="Genomic_DNA"/>
</dbReference>
<dbReference type="InterPro" id="IPR036388">
    <property type="entry name" value="WH-like_DNA-bd_sf"/>
</dbReference>
<sequence>MESYCMPLDDAFHALSDPTRRAVVNRLIAGPAPVKELAEPFDMGLPAFLKHLRVLESSGLIATEKSGRVRICRVRIEALEQAESWLSEQRRLWQARTDRLVDYVETRMTRDDENDG</sequence>
<dbReference type="PROSITE" id="PS50987">
    <property type="entry name" value="HTH_ARSR_2"/>
    <property type="match status" value="1"/>
</dbReference>
<name>A0A3M0M827_9RHOB</name>
<dbReference type="Gene3D" id="1.10.10.10">
    <property type="entry name" value="Winged helix-like DNA-binding domain superfamily/Winged helix DNA-binding domain"/>
    <property type="match status" value="1"/>
</dbReference>
<accession>A0A3M0M827</accession>
<dbReference type="OrthoDB" id="9790747at2"/>
<dbReference type="Pfam" id="PF12840">
    <property type="entry name" value="HTH_20"/>
    <property type="match status" value="1"/>
</dbReference>
<dbReference type="CDD" id="cd00090">
    <property type="entry name" value="HTH_ARSR"/>
    <property type="match status" value="1"/>
</dbReference>
<dbReference type="InterPro" id="IPR011991">
    <property type="entry name" value="ArsR-like_HTH"/>
</dbReference>
<dbReference type="PANTHER" id="PTHR38600">
    <property type="entry name" value="TRANSCRIPTIONAL REGULATORY PROTEIN"/>
    <property type="match status" value="1"/>
</dbReference>
<dbReference type="GO" id="GO:0003700">
    <property type="term" value="F:DNA-binding transcription factor activity"/>
    <property type="evidence" value="ECO:0007669"/>
    <property type="project" value="InterPro"/>
</dbReference>
<gene>
    <name evidence="2" type="ORF">C9E81_15235</name>
</gene>